<proteinExistence type="predicted"/>
<protein>
    <submittedName>
        <fullName evidence="2">Methyl-accepting chemotaxis sensory transducer</fullName>
    </submittedName>
</protein>
<feature type="transmembrane region" description="Helical" evidence="1">
    <location>
        <begin position="12"/>
        <end position="31"/>
    </location>
</feature>
<dbReference type="Proteomes" id="UP000019322">
    <property type="component" value="Chromosome"/>
</dbReference>
<dbReference type="EMBL" id="CP007201">
    <property type="protein sequence ID" value="AHJ12537.1"/>
    <property type="molecule type" value="Genomic_DNA"/>
</dbReference>
<dbReference type="KEGG" id="smul:SMUL_1276"/>
<keyword evidence="1" id="KW-0472">Membrane</keyword>
<dbReference type="AlphaFoldDB" id="A0AA86E286"/>
<organism evidence="2 3">
    <name type="scientific">Sulfurospirillum multivorans (strain DM 12446 / JCM 15788 / NBRC 109480)</name>
    <dbReference type="NCBI Taxonomy" id="1150621"/>
    <lineage>
        <taxon>Bacteria</taxon>
        <taxon>Pseudomonadati</taxon>
        <taxon>Campylobacterota</taxon>
        <taxon>Epsilonproteobacteria</taxon>
        <taxon>Campylobacterales</taxon>
        <taxon>Sulfurospirillaceae</taxon>
        <taxon>Sulfurospirillum</taxon>
    </lineage>
</organism>
<dbReference type="Gene3D" id="3.30.450.20">
    <property type="entry name" value="PAS domain"/>
    <property type="match status" value="1"/>
</dbReference>
<evidence type="ECO:0000313" key="2">
    <source>
        <dbReference type="EMBL" id="AHJ12537.1"/>
    </source>
</evidence>
<gene>
    <name evidence="2" type="ORF">SMUL_1276</name>
</gene>
<dbReference type="RefSeq" id="WP_038533116.1">
    <property type="nucleotide sequence ID" value="NZ_CP007201.1"/>
</dbReference>
<accession>A0AA86E286</accession>
<keyword evidence="1" id="KW-1133">Transmembrane helix</keyword>
<name>A0AA86E286_SULMK</name>
<sequence length="159" mass="17217">MIFKSIQTKIVLIAGLCLISAVILLVGYGLYSSKSTQDVVSSEVSSLLTELNMERLQNLAGEQSGTIQAELALALDAARTMANTFEVSKFKPKDGKGALDIGRDQLNAILLNVLKRNTSFNGTYSCWEPNAIDGADENFRVNKDGNNPTTGRFTPLLDT</sequence>
<reference evidence="2 3" key="1">
    <citation type="journal article" date="2014" name="Environ. Microbiol.">
        <title>Insights into organohalide respiration and the versatile catabolism of Sulfurospirillum multivorans gained from comparative genomics and physiological studies.</title>
        <authorList>
            <person name="Goris T."/>
            <person name="Schubert T."/>
            <person name="Gadkari J."/>
            <person name="Wubet T."/>
            <person name="Tarkka M."/>
            <person name="Buscot F."/>
            <person name="Adrian L."/>
            <person name="Diekert G."/>
        </authorList>
    </citation>
    <scope>NUCLEOTIDE SEQUENCE [LARGE SCALE GENOMIC DNA]</scope>
    <source>
        <strain evidence="3">DM 12446 / JCM 15788 / NBRC 109480</strain>
    </source>
</reference>
<keyword evidence="1" id="KW-0812">Transmembrane</keyword>
<evidence type="ECO:0000313" key="3">
    <source>
        <dbReference type="Proteomes" id="UP000019322"/>
    </source>
</evidence>
<evidence type="ECO:0000256" key="1">
    <source>
        <dbReference type="SAM" id="Phobius"/>
    </source>
</evidence>